<protein>
    <recommendedName>
        <fullName evidence="6">Amino acid transporter transmembrane domain-containing protein</fullName>
    </recommendedName>
</protein>
<evidence type="ECO:0000256" key="5">
    <source>
        <dbReference type="SAM" id="Phobius"/>
    </source>
</evidence>
<organism evidence="7">
    <name type="scientific">Haptolina ericina</name>
    <dbReference type="NCBI Taxonomy" id="156174"/>
    <lineage>
        <taxon>Eukaryota</taxon>
        <taxon>Haptista</taxon>
        <taxon>Haptophyta</taxon>
        <taxon>Prymnesiophyceae</taxon>
        <taxon>Prymnesiales</taxon>
        <taxon>Prymnesiaceae</taxon>
        <taxon>Haptolina</taxon>
    </lineage>
</organism>
<gene>
    <name evidence="7" type="ORF">HERI1096_LOCUS15753</name>
</gene>
<dbReference type="AlphaFoldDB" id="A0A7S3AUI9"/>
<evidence type="ECO:0000256" key="2">
    <source>
        <dbReference type="ARBA" id="ARBA00022692"/>
    </source>
</evidence>
<dbReference type="InterPro" id="IPR013057">
    <property type="entry name" value="AA_transpt_TM"/>
</dbReference>
<feature type="domain" description="Amino acid transporter transmembrane" evidence="6">
    <location>
        <begin position="10"/>
        <end position="96"/>
    </location>
</feature>
<proteinExistence type="predicted"/>
<feature type="transmembrane region" description="Helical" evidence="5">
    <location>
        <begin position="12"/>
        <end position="29"/>
    </location>
</feature>
<keyword evidence="4 5" id="KW-0472">Membrane</keyword>
<reference evidence="7" key="1">
    <citation type="submission" date="2021-01" db="EMBL/GenBank/DDBJ databases">
        <authorList>
            <person name="Corre E."/>
            <person name="Pelletier E."/>
            <person name="Niang G."/>
            <person name="Scheremetjew M."/>
            <person name="Finn R."/>
            <person name="Kale V."/>
            <person name="Holt S."/>
            <person name="Cochrane G."/>
            <person name="Meng A."/>
            <person name="Brown T."/>
            <person name="Cohen L."/>
        </authorList>
    </citation>
    <scope>NUCLEOTIDE SEQUENCE</scope>
    <source>
        <strain evidence="7">CCMP281</strain>
    </source>
</reference>
<evidence type="ECO:0000313" key="7">
    <source>
        <dbReference type="EMBL" id="CAE0115068.1"/>
    </source>
</evidence>
<feature type="transmembrane region" description="Helical" evidence="5">
    <location>
        <begin position="83"/>
        <end position="104"/>
    </location>
</feature>
<dbReference type="EMBL" id="HBHX01028202">
    <property type="protein sequence ID" value="CAE0115068.1"/>
    <property type="molecule type" value="Transcribed_RNA"/>
</dbReference>
<evidence type="ECO:0000256" key="3">
    <source>
        <dbReference type="ARBA" id="ARBA00022989"/>
    </source>
</evidence>
<sequence>MSDKAGRTDVHVISTLLLLVTVNGAALFVKNLGLVVSLGGAILGSALVYIYPALMSIVHNRRKAIAARASGSTLPLSQRIESFGCYVLAVLGCFLSAVGAVMSLKSAGGH</sequence>
<evidence type="ECO:0000256" key="1">
    <source>
        <dbReference type="ARBA" id="ARBA00004370"/>
    </source>
</evidence>
<evidence type="ECO:0000256" key="4">
    <source>
        <dbReference type="ARBA" id="ARBA00023136"/>
    </source>
</evidence>
<evidence type="ECO:0000259" key="6">
    <source>
        <dbReference type="Pfam" id="PF01490"/>
    </source>
</evidence>
<dbReference type="Pfam" id="PF01490">
    <property type="entry name" value="Aa_trans"/>
    <property type="match status" value="1"/>
</dbReference>
<feature type="transmembrane region" description="Helical" evidence="5">
    <location>
        <begin position="35"/>
        <end position="54"/>
    </location>
</feature>
<name>A0A7S3AUI9_9EUKA</name>
<keyword evidence="2 5" id="KW-0812">Transmembrane</keyword>
<dbReference type="GO" id="GO:0016020">
    <property type="term" value="C:membrane"/>
    <property type="evidence" value="ECO:0007669"/>
    <property type="project" value="UniProtKB-SubCell"/>
</dbReference>
<accession>A0A7S3AUI9</accession>
<comment type="subcellular location">
    <subcellularLocation>
        <location evidence="1">Membrane</location>
    </subcellularLocation>
</comment>
<keyword evidence="3 5" id="KW-1133">Transmembrane helix</keyword>